<dbReference type="Gene3D" id="1.25.40.10">
    <property type="entry name" value="Tetratricopeptide repeat domain"/>
    <property type="match status" value="1"/>
</dbReference>
<dbReference type="InterPro" id="IPR052748">
    <property type="entry name" value="ISR_Activator"/>
</dbReference>
<name>A0A803SM30_ANOCA</name>
<feature type="compositionally biased region" description="Polar residues" evidence="1">
    <location>
        <begin position="114"/>
        <end position="126"/>
    </location>
</feature>
<reference evidence="2 3" key="1">
    <citation type="submission" date="2009-12" db="EMBL/GenBank/DDBJ databases">
        <title>The Genome Sequence of Anolis carolinensis (Green Anole Lizard).</title>
        <authorList>
            <consortium name="The Genome Sequencing Platform"/>
            <person name="Di Palma F."/>
            <person name="Alfoldi J."/>
            <person name="Heiman D."/>
            <person name="Young S."/>
            <person name="Grabherr M."/>
            <person name="Johnson J."/>
            <person name="Lander E.S."/>
            <person name="Lindblad-Toh K."/>
        </authorList>
    </citation>
    <scope>NUCLEOTIDE SEQUENCE [LARGE SCALE GENOMIC DNA]</scope>
    <source>
        <strain evidence="2 3">JBL SC #1</strain>
    </source>
</reference>
<feature type="compositionally biased region" description="Basic and acidic residues" evidence="1">
    <location>
        <begin position="37"/>
        <end position="50"/>
    </location>
</feature>
<dbReference type="SUPFAM" id="SSF81901">
    <property type="entry name" value="HCP-like"/>
    <property type="match status" value="1"/>
</dbReference>
<dbReference type="CTD" id="9812"/>
<feature type="region of interest" description="Disordered" evidence="1">
    <location>
        <begin position="106"/>
        <end position="127"/>
    </location>
</feature>
<dbReference type="RefSeq" id="XP_008107197.1">
    <property type="nucleotide sequence ID" value="XM_008108990.3"/>
</dbReference>
<reference evidence="2" key="3">
    <citation type="submission" date="2025-09" db="UniProtKB">
        <authorList>
            <consortium name="Ensembl"/>
        </authorList>
    </citation>
    <scope>IDENTIFICATION</scope>
</reference>
<reference evidence="2" key="2">
    <citation type="submission" date="2025-08" db="UniProtKB">
        <authorList>
            <consortium name="Ensembl"/>
        </authorList>
    </citation>
    <scope>IDENTIFICATION</scope>
</reference>
<protein>
    <recommendedName>
        <fullName evidence="4">Death ligand signal enhancer</fullName>
    </recommendedName>
</protein>
<dbReference type="PANTHER" id="PTHR45011:SF1">
    <property type="entry name" value="DAP3-BINDING CELL DEATH ENHANCER 1"/>
    <property type="match status" value="1"/>
</dbReference>
<organism evidence="2 3">
    <name type="scientific">Anolis carolinensis</name>
    <name type="common">Green anole</name>
    <name type="synonym">American chameleon</name>
    <dbReference type="NCBI Taxonomy" id="28377"/>
    <lineage>
        <taxon>Eukaryota</taxon>
        <taxon>Metazoa</taxon>
        <taxon>Chordata</taxon>
        <taxon>Craniata</taxon>
        <taxon>Vertebrata</taxon>
        <taxon>Euteleostomi</taxon>
        <taxon>Lepidosauria</taxon>
        <taxon>Squamata</taxon>
        <taxon>Bifurcata</taxon>
        <taxon>Unidentata</taxon>
        <taxon>Episquamata</taxon>
        <taxon>Toxicofera</taxon>
        <taxon>Iguania</taxon>
        <taxon>Dactyloidae</taxon>
        <taxon>Anolis</taxon>
    </lineage>
</organism>
<evidence type="ECO:0000313" key="3">
    <source>
        <dbReference type="Proteomes" id="UP000001646"/>
    </source>
</evidence>
<dbReference type="Proteomes" id="UP000001646">
    <property type="component" value="Chromosome 4"/>
</dbReference>
<dbReference type="GeneID" id="103278603"/>
<dbReference type="SMART" id="SM00671">
    <property type="entry name" value="SEL1"/>
    <property type="match status" value="2"/>
</dbReference>
<dbReference type="PANTHER" id="PTHR45011">
    <property type="entry name" value="DAP3-BINDING CELL DEATH ENHANCER 1"/>
    <property type="match status" value="1"/>
</dbReference>
<evidence type="ECO:0000256" key="1">
    <source>
        <dbReference type="SAM" id="MobiDB-lite"/>
    </source>
</evidence>
<dbReference type="InterPro" id="IPR011990">
    <property type="entry name" value="TPR-like_helical_dom_sf"/>
</dbReference>
<accession>A0A803SM30</accession>
<dbReference type="GO" id="GO:0005739">
    <property type="term" value="C:mitochondrion"/>
    <property type="evidence" value="ECO:0000318"/>
    <property type="project" value="GO_Central"/>
</dbReference>
<dbReference type="KEGG" id="acs:103278603"/>
<dbReference type="GO" id="GO:0140468">
    <property type="term" value="P:HRI-mediated signaling"/>
    <property type="evidence" value="ECO:0000318"/>
    <property type="project" value="GO_Central"/>
</dbReference>
<dbReference type="Pfam" id="PF08238">
    <property type="entry name" value="Sel1"/>
    <property type="match status" value="2"/>
</dbReference>
<evidence type="ECO:0008006" key="4">
    <source>
        <dbReference type="Google" id="ProtNLM"/>
    </source>
</evidence>
<dbReference type="AlphaFoldDB" id="A0A803SM30"/>
<evidence type="ECO:0000313" key="2">
    <source>
        <dbReference type="Ensembl" id="ENSACAP00000024020.1"/>
    </source>
</evidence>
<sequence>MLWRLLWSLSRGVRPFGGGAGLSRPRLVAPAQAPEGEPARPENRHQERKAGGYGNLSHVYSPLDAFTLSTLAVLTLELVKQVRQLSSVQPGRRDAGVRKLEGPFAVLPQHQHSEAPTTPPSCSSGQEEQEVFIGVGSGCELKNPPSNKRSQPKEYQLPSNTGSFFFASSTDLEPDLCQLHLQGNVAEVSVNEAASQMEQVIQTSISMAFNILGLQYMQEGQHKMAFSCFKLAADKNYSKAQFNVAVCYEHGRGTKKDITKAVLYYQRAALQGHALAQYHYARWLVCNCPSRDSNGNIKKPVDLLSQIATPRLTQNSLRRHHLDVRNENDLGIHRRRQQQADSTSCKAAQKRMKVTVQEEIAGMERWRPLVQAVGTFSSSPCLQDLGQPVFDVLRSWSTGNLRDGASGYINCMHSPVFSDGLTLKLPSLAWSPGAIIS</sequence>
<dbReference type="Ensembl" id="ENSACAT00000044169.1">
    <property type="protein sequence ID" value="ENSACAP00000024020.1"/>
    <property type="gene ID" value="ENSACAG00000035136.1"/>
</dbReference>
<proteinExistence type="predicted"/>
<dbReference type="OrthoDB" id="2384430at2759"/>
<keyword evidence="3" id="KW-1185">Reference proteome</keyword>
<dbReference type="GO" id="GO:0043539">
    <property type="term" value="F:protein serine/threonine kinase activator activity"/>
    <property type="evidence" value="ECO:0000318"/>
    <property type="project" value="GO_Central"/>
</dbReference>
<dbReference type="InterPro" id="IPR006597">
    <property type="entry name" value="Sel1-like"/>
</dbReference>
<dbReference type="InParanoid" id="A0A803SM30"/>
<feature type="region of interest" description="Disordered" evidence="1">
    <location>
        <begin position="20"/>
        <end position="53"/>
    </location>
</feature>
<dbReference type="GeneTree" id="ENSGT00390000002137"/>
<gene>
    <name evidence="2" type="primary">dele1</name>
</gene>